<dbReference type="AlphaFoldDB" id="A0A0F4YNW7"/>
<dbReference type="Gene3D" id="3.40.50.1820">
    <property type="entry name" value="alpha/beta hydrolase"/>
    <property type="match status" value="2"/>
</dbReference>
<dbReference type="RefSeq" id="XP_013326163.1">
    <property type="nucleotide sequence ID" value="XM_013470709.1"/>
</dbReference>
<dbReference type="GeneID" id="25318775"/>
<dbReference type="InterPro" id="IPR000073">
    <property type="entry name" value="AB_hydrolase_1"/>
</dbReference>
<evidence type="ECO:0000313" key="3">
    <source>
        <dbReference type="Proteomes" id="UP000053958"/>
    </source>
</evidence>
<dbReference type="PANTHER" id="PTHR43798:SF33">
    <property type="entry name" value="HYDROLASE, PUTATIVE (AFU_ORTHOLOGUE AFUA_2G14860)-RELATED"/>
    <property type="match status" value="1"/>
</dbReference>
<name>A0A0F4YNW7_RASE3</name>
<proteinExistence type="predicted"/>
<dbReference type="InterPro" id="IPR050266">
    <property type="entry name" value="AB_hydrolase_sf"/>
</dbReference>
<dbReference type="STRING" id="1408163.A0A0F4YNW7"/>
<evidence type="ECO:0000259" key="1">
    <source>
        <dbReference type="Pfam" id="PF12697"/>
    </source>
</evidence>
<keyword evidence="3" id="KW-1185">Reference proteome</keyword>
<organism evidence="2 3">
    <name type="scientific">Rasamsonia emersonii (strain ATCC 16479 / CBS 393.64 / IMI 116815)</name>
    <dbReference type="NCBI Taxonomy" id="1408163"/>
    <lineage>
        <taxon>Eukaryota</taxon>
        <taxon>Fungi</taxon>
        <taxon>Dikarya</taxon>
        <taxon>Ascomycota</taxon>
        <taxon>Pezizomycotina</taxon>
        <taxon>Eurotiomycetes</taxon>
        <taxon>Eurotiomycetidae</taxon>
        <taxon>Eurotiales</taxon>
        <taxon>Trichocomaceae</taxon>
        <taxon>Rasamsonia</taxon>
    </lineage>
</organism>
<feature type="domain" description="AB hydrolase-1" evidence="1">
    <location>
        <begin position="45"/>
        <end position="267"/>
    </location>
</feature>
<dbReference type="GO" id="GO:0016020">
    <property type="term" value="C:membrane"/>
    <property type="evidence" value="ECO:0007669"/>
    <property type="project" value="TreeGrafter"/>
</dbReference>
<dbReference type="EMBL" id="LASV01000338">
    <property type="protein sequence ID" value="KKA19551.1"/>
    <property type="molecule type" value="Genomic_DNA"/>
</dbReference>
<dbReference type="Proteomes" id="UP000053958">
    <property type="component" value="Unassembled WGS sequence"/>
</dbReference>
<dbReference type="SUPFAM" id="SSF53474">
    <property type="entry name" value="alpha/beta-Hydrolases"/>
    <property type="match status" value="1"/>
</dbReference>
<evidence type="ECO:0000313" key="2">
    <source>
        <dbReference type="EMBL" id="KKA19551.1"/>
    </source>
</evidence>
<dbReference type="Pfam" id="PF12697">
    <property type="entry name" value="Abhydrolase_6"/>
    <property type="match status" value="1"/>
</dbReference>
<reference evidence="2 3" key="1">
    <citation type="submission" date="2015-04" db="EMBL/GenBank/DDBJ databases">
        <authorList>
            <person name="Heijne W.H."/>
            <person name="Fedorova N.D."/>
            <person name="Nierman W.C."/>
            <person name="Vollebregt A.W."/>
            <person name="Zhao Z."/>
            <person name="Wu L."/>
            <person name="Kumar M."/>
            <person name="Stam H."/>
            <person name="van den Berg M.A."/>
            <person name="Pel H.J."/>
        </authorList>
    </citation>
    <scope>NUCLEOTIDE SEQUENCE [LARGE SCALE GENOMIC DNA]</scope>
    <source>
        <strain evidence="2 3">CBS 393.64</strain>
    </source>
</reference>
<protein>
    <recommendedName>
        <fullName evidence="1">AB hydrolase-1 domain-containing protein</fullName>
    </recommendedName>
</protein>
<comment type="caution">
    <text evidence="2">The sequence shown here is derived from an EMBL/GenBank/DDBJ whole genome shotgun (WGS) entry which is preliminary data.</text>
</comment>
<accession>A0A0F4YNW7</accession>
<gene>
    <name evidence="2" type="ORF">T310_6473</name>
</gene>
<sequence length="276" mass="31283">MSFFQPIQSKPRLQSGQPRRSEVNCSTYCACLSTSSRPPNAPLIITLHGGRGFGDHTSDFQAYSPLSDQYRVLSFDFRGHGRSSRTKPYTFAQIVEDIEGILQAQQYPVLSVAAVSEGFWRSDEEQAIKVLEQRLHKAPGLSVEMLRNKIFGRFDSDLEFRLVMHAAAPLYSEKFDANIALQKNLDTVFFAESIVSNDLYAEPEKFFDYRDDLPKITAKTLVIVGEKDWICPPVQSEFIASRIPRARLEVVSNANHSVHLEQNALVIEMIREHLKS</sequence>
<dbReference type="PANTHER" id="PTHR43798">
    <property type="entry name" value="MONOACYLGLYCEROL LIPASE"/>
    <property type="match status" value="1"/>
</dbReference>
<dbReference type="InterPro" id="IPR029058">
    <property type="entry name" value="AB_hydrolase_fold"/>
</dbReference>
<dbReference type="OrthoDB" id="408373at2759"/>